<dbReference type="OrthoDB" id="118609at2"/>
<dbReference type="Proteomes" id="UP000199341">
    <property type="component" value="Unassembled WGS sequence"/>
</dbReference>
<protein>
    <recommendedName>
        <fullName evidence="3">DUF1203 domain-containing protein</fullName>
    </recommendedName>
</protein>
<reference evidence="1 2" key="1">
    <citation type="submission" date="2016-10" db="EMBL/GenBank/DDBJ databases">
        <authorList>
            <person name="de Groot N.N."/>
        </authorList>
    </citation>
    <scope>NUCLEOTIDE SEQUENCE [LARGE SCALE GENOMIC DNA]</scope>
    <source>
        <strain evidence="1 2">CGMCC 4.2022</strain>
    </source>
</reference>
<organism evidence="1 2">
    <name type="scientific">Actinacidiphila guanduensis</name>
    <dbReference type="NCBI Taxonomy" id="310781"/>
    <lineage>
        <taxon>Bacteria</taxon>
        <taxon>Bacillati</taxon>
        <taxon>Actinomycetota</taxon>
        <taxon>Actinomycetes</taxon>
        <taxon>Kitasatosporales</taxon>
        <taxon>Streptomycetaceae</taxon>
        <taxon>Actinacidiphila</taxon>
    </lineage>
</organism>
<proteinExistence type="predicted"/>
<dbReference type="RefSeq" id="WP_093782396.1">
    <property type="nucleotide sequence ID" value="NZ_FNIE01000001.1"/>
</dbReference>
<sequence>MTTQAAASAAFQVHELPAELLERVRAAGVDDFGTPVVRLTAEGGNPLRCCLRDARPGEELILFGHRPPLPESPYRETGAVLAHAHRCPGPAVPGGYPAGWIGRPQVLRAYDARGWIHDATTVHDGRDPEQAIARVLADPTVAQVHSRNIAWGCYMFTATRVTG</sequence>
<dbReference type="Pfam" id="PF06718">
    <property type="entry name" value="DUF1203"/>
    <property type="match status" value="1"/>
</dbReference>
<dbReference type="STRING" id="310781.SAMN05216259_101328"/>
<dbReference type="PIRSF" id="PIRSF034110">
    <property type="entry name" value="DUF1203"/>
    <property type="match status" value="1"/>
</dbReference>
<accession>A0A1G9VMG2</accession>
<evidence type="ECO:0008006" key="3">
    <source>
        <dbReference type="Google" id="ProtNLM"/>
    </source>
</evidence>
<gene>
    <name evidence="1" type="ORF">SAMN05216259_101328</name>
</gene>
<dbReference type="EMBL" id="FNIE01000001">
    <property type="protein sequence ID" value="SDM73263.1"/>
    <property type="molecule type" value="Genomic_DNA"/>
</dbReference>
<evidence type="ECO:0000313" key="2">
    <source>
        <dbReference type="Proteomes" id="UP000199341"/>
    </source>
</evidence>
<dbReference type="InterPro" id="IPR009593">
    <property type="entry name" value="DUF1203"/>
</dbReference>
<evidence type="ECO:0000313" key="1">
    <source>
        <dbReference type="EMBL" id="SDM73263.1"/>
    </source>
</evidence>
<dbReference type="AlphaFoldDB" id="A0A1G9VMG2"/>
<keyword evidence="2" id="KW-1185">Reference proteome</keyword>
<name>A0A1G9VMG2_9ACTN</name>